<feature type="domain" description="Metallo-beta-lactamase" evidence="1">
    <location>
        <begin position="42"/>
        <end position="240"/>
    </location>
</feature>
<evidence type="ECO:0000259" key="1">
    <source>
        <dbReference type="SMART" id="SM00849"/>
    </source>
</evidence>
<dbReference type="SUPFAM" id="SSF56281">
    <property type="entry name" value="Metallo-hydrolase/oxidoreductase"/>
    <property type="match status" value="1"/>
</dbReference>
<dbReference type="InterPro" id="IPR036866">
    <property type="entry name" value="RibonucZ/Hydroxyglut_hydro"/>
</dbReference>
<gene>
    <name evidence="2" type="ORF">METZ01_LOCUS200049</name>
</gene>
<proteinExistence type="predicted"/>
<dbReference type="AlphaFoldDB" id="A0A382E9M4"/>
<dbReference type="Pfam" id="PF00753">
    <property type="entry name" value="Lactamase_B"/>
    <property type="match status" value="1"/>
</dbReference>
<reference evidence="2" key="1">
    <citation type="submission" date="2018-05" db="EMBL/GenBank/DDBJ databases">
        <authorList>
            <person name="Lanie J.A."/>
            <person name="Ng W.-L."/>
            <person name="Kazmierczak K.M."/>
            <person name="Andrzejewski T.M."/>
            <person name="Davidsen T.M."/>
            <person name="Wayne K.J."/>
            <person name="Tettelin H."/>
            <person name="Glass J.I."/>
            <person name="Rusch D."/>
            <person name="Podicherti R."/>
            <person name="Tsui H.-C.T."/>
            <person name="Winkler M.E."/>
        </authorList>
    </citation>
    <scope>NUCLEOTIDE SEQUENCE</scope>
</reference>
<dbReference type="PANTHER" id="PTHR30619:SF1">
    <property type="entry name" value="RECOMBINATION PROTEIN 2"/>
    <property type="match status" value="1"/>
</dbReference>
<dbReference type="PANTHER" id="PTHR30619">
    <property type="entry name" value="DNA INTERNALIZATION/COMPETENCE PROTEIN COMEC/REC2"/>
    <property type="match status" value="1"/>
</dbReference>
<dbReference type="EMBL" id="UINC01043323">
    <property type="protein sequence ID" value="SVB47195.1"/>
    <property type="molecule type" value="Genomic_DNA"/>
</dbReference>
<evidence type="ECO:0000313" key="2">
    <source>
        <dbReference type="EMBL" id="SVB47195.1"/>
    </source>
</evidence>
<sequence>MFHANFRILGPFFAILAVLLAPLLATGQAPPALQIYWIDVEGGAATLVVTPEQESVLMDTGWSRADARDAERILAAMRHAGVNKIDYLLFSHFHADHVGGLAALDDRTPITQIIDHGDSVERQSESGRPLWEEYLALAGNRRRSIAPGDKLPFSGIEFSFIGAHRQLIGSPERRVPNALCAGVAPPDPDQGENGHSLGYLISLGGFQFLNMGDMTPDREHALACPENRLGVVDMWQVPHHGGYGAIRPELAGALEPTVAVINNGPRKGGTPDSLSVIQGTTAVGDVWQSHRAMMDNAADNTDEALTANLTEEDDCRGHWIKATVAADGRSWTMTNGRTGYSRNYLSK</sequence>
<organism evidence="2">
    <name type="scientific">marine metagenome</name>
    <dbReference type="NCBI Taxonomy" id="408172"/>
    <lineage>
        <taxon>unclassified sequences</taxon>
        <taxon>metagenomes</taxon>
        <taxon>ecological metagenomes</taxon>
    </lineage>
</organism>
<protein>
    <recommendedName>
        <fullName evidence="1">Metallo-beta-lactamase domain-containing protein</fullName>
    </recommendedName>
</protein>
<name>A0A382E9M4_9ZZZZ</name>
<dbReference type="Gene3D" id="3.60.15.10">
    <property type="entry name" value="Ribonuclease Z/Hydroxyacylglutathione hydrolase-like"/>
    <property type="match status" value="1"/>
</dbReference>
<dbReference type="InterPro" id="IPR001279">
    <property type="entry name" value="Metallo-B-lactamas"/>
</dbReference>
<dbReference type="SMART" id="SM00849">
    <property type="entry name" value="Lactamase_B"/>
    <property type="match status" value="1"/>
</dbReference>
<dbReference type="InterPro" id="IPR052159">
    <property type="entry name" value="Competence_DNA_uptake"/>
</dbReference>
<accession>A0A382E9M4</accession>